<reference evidence="7" key="1">
    <citation type="journal article" date="2019" name="Int. J. Syst. Evol. Microbiol.">
        <title>The Global Catalogue of Microorganisms (GCM) 10K type strain sequencing project: providing services to taxonomists for standard genome sequencing and annotation.</title>
        <authorList>
            <consortium name="The Broad Institute Genomics Platform"/>
            <consortium name="The Broad Institute Genome Sequencing Center for Infectious Disease"/>
            <person name="Wu L."/>
            <person name="Ma J."/>
        </authorList>
    </citation>
    <scope>NUCLEOTIDE SEQUENCE [LARGE SCALE GENOMIC DNA]</scope>
    <source>
        <strain evidence="7">JCM 16112</strain>
    </source>
</reference>
<name>A0ABP3YHG1_9BACT</name>
<evidence type="ECO:0000256" key="2">
    <source>
        <dbReference type="ARBA" id="ARBA00022692"/>
    </source>
</evidence>
<evidence type="ECO:0000313" key="6">
    <source>
        <dbReference type="EMBL" id="GAA0880961.1"/>
    </source>
</evidence>
<feature type="transmembrane region" description="Helical" evidence="5">
    <location>
        <begin position="112"/>
        <end position="129"/>
    </location>
</feature>
<sequence>MSTTDLNQKSSRVMNIALWIAQIVLAAAFAMAGVMKITTPIADLTAQMGWPGDNPSVLVRFIGVSEFAAALGLLLPSILRLKPVLTVWAAYGLVVVMSLALVFHIMRGEMEALPINLVFGLFAGFVAWGRSKKVVIHSK</sequence>
<dbReference type="Pfam" id="PF13564">
    <property type="entry name" value="DoxX_2"/>
    <property type="match status" value="1"/>
</dbReference>
<protein>
    <submittedName>
        <fullName evidence="6">DoxX family protein</fullName>
    </submittedName>
</protein>
<dbReference type="Proteomes" id="UP001500469">
    <property type="component" value="Unassembled WGS sequence"/>
</dbReference>
<feature type="transmembrane region" description="Helical" evidence="5">
    <location>
        <begin position="16"/>
        <end position="37"/>
    </location>
</feature>
<comment type="caution">
    <text evidence="6">The sequence shown here is derived from an EMBL/GenBank/DDBJ whole genome shotgun (WGS) entry which is preliminary data.</text>
</comment>
<keyword evidence="3 5" id="KW-1133">Transmembrane helix</keyword>
<evidence type="ECO:0000256" key="5">
    <source>
        <dbReference type="SAM" id="Phobius"/>
    </source>
</evidence>
<accession>A0ABP3YHG1</accession>
<proteinExistence type="predicted"/>
<gene>
    <name evidence="6" type="ORF">GCM10009119_39310</name>
</gene>
<evidence type="ECO:0000256" key="4">
    <source>
        <dbReference type="ARBA" id="ARBA00023136"/>
    </source>
</evidence>
<evidence type="ECO:0000313" key="7">
    <source>
        <dbReference type="Proteomes" id="UP001500469"/>
    </source>
</evidence>
<evidence type="ECO:0000256" key="3">
    <source>
        <dbReference type="ARBA" id="ARBA00022989"/>
    </source>
</evidence>
<dbReference type="InterPro" id="IPR032808">
    <property type="entry name" value="DoxX"/>
</dbReference>
<keyword evidence="7" id="KW-1185">Reference proteome</keyword>
<feature type="transmembrane region" description="Helical" evidence="5">
    <location>
        <begin position="87"/>
        <end position="106"/>
    </location>
</feature>
<dbReference type="EMBL" id="BAAAFI010000048">
    <property type="protein sequence ID" value="GAA0880961.1"/>
    <property type="molecule type" value="Genomic_DNA"/>
</dbReference>
<feature type="transmembrane region" description="Helical" evidence="5">
    <location>
        <begin position="57"/>
        <end position="75"/>
    </location>
</feature>
<keyword evidence="2 5" id="KW-0812">Transmembrane</keyword>
<comment type="subcellular location">
    <subcellularLocation>
        <location evidence="1">Membrane</location>
        <topology evidence="1">Multi-pass membrane protein</topology>
    </subcellularLocation>
</comment>
<organism evidence="6 7">
    <name type="scientific">Algoriphagus jejuensis</name>
    <dbReference type="NCBI Taxonomy" id="419934"/>
    <lineage>
        <taxon>Bacteria</taxon>
        <taxon>Pseudomonadati</taxon>
        <taxon>Bacteroidota</taxon>
        <taxon>Cytophagia</taxon>
        <taxon>Cytophagales</taxon>
        <taxon>Cyclobacteriaceae</taxon>
        <taxon>Algoriphagus</taxon>
    </lineage>
</organism>
<evidence type="ECO:0000256" key="1">
    <source>
        <dbReference type="ARBA" id="ARBA00004141"/>
    </source>
</evidence>
<keyword evidence="4 5" id="KW-0472">Membrane</keyword>